<name>A0A0P0P0U3_9CAUL</name>
<feature type="transmembrane region" description="Helical" evidence="1">
    <location>
        <begin position="199"/>
        <end position="217"/>
    </location>
</feature>
<evidence type="ECO:0000313" key="2">
    <source>
        <dbReference type="EMBL" id="ALL13801.1"/>
    </source>
</evidence>
<dbReference type="Proteomes" id="UP000056905">
    <property type="component" value="Chromosome"/>
</dbReference>
<evidence type="ECO:0000313" key="3">
    <source>
        <dbReference type="Proteomes" id="UP000056905"/>
    </source>
</evidence>
<keyword evidence="1" id="KW-0812">Transmembrane</keyword>
<dbReference type="OrthoDB" id="7566369at2"/>
<keyword evidence="1" id="KW-1133">Transmembrane helix</keyword>
<gene>
    <name evidence="2" type="ORF">AQ619_10895</name>
</gene>
<feature type="transmembrane region" description="Helical" evidence="1">
    <location>
        <begin position="57"/>
        <end position="77"/>
    </location>
</feature>
<keyword evidence="1" id="KW-0472">Membrane</keyword>
<organism evidence="2 3">
    <name type="scientific">Caulobacter henricii</name>
    <dbReference type="NCBI Taxonomy" id="69395"/>
    <lineage>
        <taxon>Bacteria</taxon>
        <taxon>Pseudomonadati</taxon>
        <taxon>Pseudomonadota</taxon>
        <taxon>Alphaproteobacteria</taxon>
        <taxon>Caulobacterales</taxon>
        <taxon>Caulobacteraceae</taxon>
        <taxon>Caulobacter</taxon>
    </lineage>
</organism>
<keyword evidence="3" id="KW-1185">Reference proteome</keyword>
<dbReference type="EMBL" id="CP013002">
    <property type="protein sequence ID" value="ALL13801.1"/>
    <property type="molecule type" value="Genomic_DNA"/>
</dbReference>
<dbReference type="KEGG" id="chq:AQ619_10895"/>
<dbReference type="STRING" id="69395.AQ619_10895"/>
<reference evidence="2 3" key="1">
    <citation type="submission" date="2015-10" db="EMBL/GenBank/DDBJ databases">
        <title>Conservation of the essential genome among Caulobacter and Brevundimonas species.</title>
        <authorList>
            <person name="Scott D."/>
            <person name="Ely B."/>
        </authorList>
    </citation>
    <scope>NUCLEOTIDE SEQUENCE [LARGE SCALE GENOMIC DNA]</scope>
    <source>
        <strain evidence="2 3">CB4</strain>
    </source>
</reference>
<accession>A0A0P0P0U3</accession>
<feature type="transmembrane region" description="Helical" evidence="1">
    <location>
        <begin position="107"/>
        <end position="126"/>
    </location>
</feature>
<dbReference type="RefSeq" id="WP_062147178.1">
    <property type="nucleotide sequence ID" value="NZ_CP013002.1"/>
</dbReference>
<protein>
    <submittedName>
        <fullName evidence="2">Uncharacterized protein</fullName>
    </submittedName>
</protein>
<feature type="transmembrane region" description="Helical" evidence="1">
    <location>
        <begin position="166"/>
        <end position="187"/>
    </location>
</feature>
<evidence type="ECO:0000256" key="1">
    <source>
        <dbReference type="SAM" id="Phobius"/>
    </source>
</evidence>
<feature type="transmembrane region" description="Helical" evidence="1">
    <location>
        <begin position="132"/>
        <end position="154"/>
    </location>
</feature>
<feature type="transmembrane region" description="Helical" evidence="1">
    <location>
        <begin position="16"/>
        <end position="37"/>
    </location>
</feature>
<sequence length="225" mass="23582">MTVASKFPKFFASPKVRVASVLAVCGGIVGFGSGMLIGKLEKAGAMRVEGLGWSDLLSGLIAMLLIAMGAMVLTVSFSRKTASRVLDPGSARDATPAQASYYRQQGLVSLLAGVMLAAPVLANSVFDPLPFELGAAVMTGIVALFLVQTVGNLTLWSRSDELVRQVMAETGAVSFWLLQGALFLWAAGEKLNLLPSLSLWDAVSVLMASYLVIATLISSRRGLGG</sequence>
<proteinExistence type="predicted"/>
<dbReference type="AlphaFoldDB" id="A0A0P0P0U3"/>